<dbReference type="Pfam" id="PF07690">
    <property type="entry name" value="MFS_1"/>
    <property type="match status" value="2"/>
</dbReference>
<accession>A0ABD3XP85</accession>
<gene>
    <name evidence="4" type="ORF">ACJMK2_026788</name>
</gene>
<dbReference type="PANTHER" id="PTHR11360:SF286">
    <property type="entry name" value="GH22266P"/>
    <property type="match status" value="1"/>
</dbReference>
<feature type="transmembrane region" description="Helical" evidence="2">
    <location>
        <begin position="486"/>
        <end position="505"/>
    </location>
</feature>
<reference evidence="4 5" key="1">
    <citation type="submission" date="2024-11" db="EMBL/GenBank/DDBJ databases">
        <title>Chromosome-level genome assembly of the freshwater bivalve Anodonta woodiana.</title>
        <authorList>
            <person name="Chen X."/>
        </authorList>
    </citation>
    <scope>NUCLEOTIDE SEQUENCE [LARGE SCALE GENOMIC DNA]</scope>
    <source>
        <strain evidence="4">MN2024</strain>
        <tissue evidence="4">Gills</tissue>
    </source>
</reference>
<organism evidence="4 5">
    <name type="scientific">Sinanodonta woodiana</name>
    <name type="common">Chinese pond mussel</name>
    <name type="synonym">Anodonta woodiana</name>
    <dbReference type="NCBI Taxonomy" id="1069815"/>
    <lineage>
        <taxon>Eukaryota</taxon>
        <taxon>Metazoa</taxon>
        <taxon>Spiralia</taxon>
        <taxon>Lophotrochozoa</taxon>
        <taxon>Mollusca</taxon>
        <taxon>Bivalvia</taxon>
        <taxon>Autobranchia</taxon>
        <taxon>Heteroconchia</taxon>
        <taxon>Palaeoheterodonta</taxon>
        <taxon>Unionida</taxon>
        <taxon>Unionoidea</taxon>
        <taxon>Unionidae</taxon>
        <taxon>Unioninae</taxon>
        <taxon>Sinanodonta</taxon>
    </lineage>
</organism>
<feature type="transmembrane region" description="Helical" evidence="2">
    <location>
        <begin position="421"/>
        <end position="444"/>
    </location>
</feature>
<comment type="subcellular location">
    <subcellularLocation>
        <location evidence="1">Membrane</location>
        <topology evidence="1">Multi-pass membrane protein</topology>
    </subcellularLocation>
</comment>
<evidence type="ECO:0000313" key="5">
    <source>
        <dbReference type="Proteomes" id="UP001634394"/>
    </source>
</evidence>
<feature type="transmembrane region" description="Helical" evidence="2">
    <location>
        <begin position="36"/>
        <end position="62"/>
    </location>
</feature>
<dbReference type="GO" id="GO:0016020">
    <property type="term" value="C:membrane"/>
    <property type="evidence" value="ECO:0007669"/>
    <property type="project" value="UniProtKB-SubCell"/>
</dbReference>
<keyword evidence="2" id="KW-0812">Transmembrane</keyword>
<feature type="transmembrane region" description="Helical" evidence="2">
    <location>
        <begin position="194"/>
        <end position="213"/>
    </location>
</feature>
<dbReference type="CDD" id="cd17352">
    <property type="entry name" value="MFS_MCT_SLC16"/>
    <property type="match status" value="1"/>
</dbReference>
<dbReference type="InterPro" id="IPR020846">
    <property type="entry name" value="MFS_dom"/>
</dbReference>
<dbReference type="PANTHER" id="PTHR11360">
    <property type="entry name" value="MONOCARBOXYLATE TRANSPORTER"/>
    <property type="match status" value="1"/>
</dbReference>
<keyword evidence="2" id="KW-1133">Transmembrane helix</keyword>
<sequence>MKEESKAETNKVAKDKNRRVPNDIVLQQPIPPDGDWGWVITFASFMVGFLVDGVAFTFGVFFKEFVNHFGQSKGATSWINSVLNGTYLTIGPLASGLVNLFGCRKVGMLGALLSAAGFFLCTFSPNIEAMIILYGFIGGMGFGFLYLPAIVMVGQYFEKRRALATGIAVCGSGLGGFVFAPLCEYLLSEYGWKGAMWIISGIILNGVVFASLFRPLESMNTITVSTDDSTCGLENDVTQNDVNLQPVKIMVWDENGVEQGVFSAGDDELKNTKEQQIYKWRSMELTEIKMQEEMARNYEIAQLCFSQDLEIQPKTRQKLRQSRELRTSPLIRKDVFYSGSIQNIPEFKNAKNKTEFVRSMTRLDSESSVIGGGRRCGVFSDLFDFSLLKSPTFVVYGVSCLLCMFGFSTMFVPFYSLYEILAFYCILFGSSIAAFVSLRSIIMVELLGIEKLTNSFGLVVMCQGLSSFIGSPIAGVLSDYTGNYKASFYVAGASIALAGLICFPLRRIARWEKNRNEQRSESVIVQQENYPMLEKTSRIVSGKS</sequence>
<dbReference type="AlphaFoldDB" id="A0ABD3XP85"/>
<evidence type="ECO:0000259" key="3">
    <source>
        <dbReference type="PROSITE" id="PS50850"/>
    </source>
</evidence>
<evidence type="ECO:0000313" key="4">
    <source>
        <dbReference type="EMBL" id="KAL3886823.1"/>
    </source>
</evidence>
<dbReference type="Gene3D" id="1.20.1250.20">
    <property type="entry name" value="MFS general substrate transporter like domains"/>
    <property type="match status" value="2"/>
</dbReference>
<feature type="transmembrane region" description="Helical" evidence="2">
    <location>
        <begin position="456"/>
        <end position="474"/>
    </location>
</feature>
<dbReference type="EMBL" id="JBJQND010000002">
    <property type="protein sequence ID" value="KAL3886823.1"/>
    <property type="molecule type" value="Genomic_DNA"/>
</dbReference>
<feature type="domain" description="Major facilitator superfamily (MFS) profile" evidence="3">
    <location>
        <begin position="36"/>
        <end position="510"/>
    </location>
</feature>
<feature type="transmembrane region" description="Helical" evidence="2">
    <location>
        <begin position="131"/>
        <end position="151"/>
    </location>
</feature>
<protein>
    <recommendedName>
        <fullName evidence="3">Major facilitator superfamily (MFS) profile domain-containing protein</fullName>
    </recommendedName>
</protein>
<feature type="transmembrane region" description="Helical" evidence="2">
    <location>
        <begin position="163"/>
        <end position="182"/>
    </location>
</feature>
<keyword evidence="5" id="KW-1185">Reference proteome</keyword>
<evidence type="ECO:0000256" key="1">
    <source>
        <dbReference type="ARBA" id="ARBA00004141"/>
    </source>
</evidence>
<evidence type="ECO:0000256" key="2">
    <source>
        <dbReference type="SAM" id="Phobius"/>
    </source>
</evidence>
<keyword evidence="2" id="KW-0472">Membrane</keyword>
<dbReference type="InterPro" id="IPR011701">
    <property type="entry name" value="MFS"/>
</dbReference>
<name>A0ABD3XP85_SINWO</name>
<dbReference type="InterPro" id="IPR050327">
    <property type="entry name" value="Proton-linked_MCT"/>
</dbReference>
<feature type="transmembrane region" description="Helical" evidence="2">
    <location>
        <begin position="393"/>
        <end position="415"/>
    </location>
</feature>
<proteinExistence type="predicted"/>
<dbReference type="Proteomes" id="UP001634394">
    <property type="component" value="Unassembled WGS sequence"/>
</dbReference>
<dbReference type="InterPro" id="IPR036259">
    <property type="entry name" value="MFS_trans_sf"/>
</dbReference>
<feature type="transmembrane region" description="Helical" evidence="2">
    <location>
        <begin position="106"/>
        <end position="125"/>
    </location>
</feature>
<dbReference type="SUPFAM" id="SSF103473">
    <property type="entry name" value="MFS general substrate transporter"/>
    <property type="match status" value="1"/>
</dbReference>
<comment type="caution">
    <text evidence="4">The sequence shown here is derived from an EMBL/GenBank/DDBJ whole genome shotgun (WGS) entry which is preliminary data.</text>
</comment>
<dbReference type="PROSITE" id="PS50850">
    <property type="entry name" value="MFS"/>
    <property type="match status" value="1"/>
</dbReference>